<protein>
    <submittedName>
        <fullName evidence="2">Uncharacterized protein</fullName>
    </submittedName>
</protein>
<keyword evidence="3" id="KW-1185">Reference proteome</keyword>
<sequence>MPYNPVTLCRDLRTELPSHFSHVIPSILVWVCSIANLISFAGYHISNTEIRKMDGFLCRNAVCRNITERAAAERVWPNKCAVILAGEEEIAKKMNLWMATVEDKADQFNTAYVGKRFDYGFVIF</sequence>
<evidence type="ECO:0000313" key="2">
    <source>
        <dbReference type="EMBL" id="PMD13269.1"/>
    </source>
</evidence>
<keyword evidence="1" id="KW-0472">Membrane</keyword>
<evidence type="ECO:0000256" key="1">
    <source>
        <dbReference type="SAM" id="Phobius"/>
    </source>
</evidence>
<keyword evidence="1" id="KW-1133">Transmembrane helix</keyword>
<keyword evidence="1" id="KW-0812">Transmembrane</keyword>
<dbReference type="Proteomes" id="UP000235672">
    <property type="component" value="Unassembled WGS sequence"/>
</dbReference>
<evidence type="ECO:0000313" key="3">
    <source>
        <dbReference type="Proteomes" id="UP000235672"/>
    </source>
</evidence>
<feature type="transmembrane region" description="Helical" evidence="1">
    <location>
        <begin position="20"/>
        <end position="43"/>
    </location>
</feature>
<proteinExistence type="predicted"/>
<reference evidence="2 3" key="1">
    <citation type="submission" date="2016-05" db="EMBL/GenBank/DDBJ databases">
        <title>A degradative enzymes factory behind the ericoid mycorrhizal symbiosis.</title>
        <authorList>
            <consortium name="DOE Joint Genome Institute"/>
            <person name="Martino E."/>
            <person name="Morin E."/>
            <person name="Grelet G."/>
            <person name="Kuo A."/>
            <person name="Kohler A."/>
            <person name="Daghino S."/>
            <person name="Barry K."/>
            <person name="Choi C."/>
            <person name="Cichocki N."/>
            <person name="Clum A."/>
            <person name="Copeland A."/>
            <person name="Hainaut M."/>
            <person name="Haridas S."/>
            <person name="Labutti K."/>
            <person name="Lindquist E."/>
            <person name="Lipzen A."/>
            <person name="Khouja H.-R."/>
            <person name="Murat C."/>
            <person name="Ohm R."/>
            <person name="Olson A."/>
            <person name="Spatafora J."/>
            <person name="Veneault-Fourrey C."/>
            <person name="Henrissat B."/>
            <person name="Grigoriev I."/>
            <person name="Martin F."/>
            <person name="Perotto S."/>
        </authorList>
    </citation>
    <scope>NUCLEOTIDE SEQUENCE [LARGE SCALE GENOMIC DNA]</scope>
    <source>
        <strain evidence="2 3">UAMH 7357</strain>
    </source>
</reference>
<organism evidence="2 3">
    <name type="scientific">Hyaloscypha hepaticicola</name>
    <dbReference type="NCBI Taxonomy" id="2082293"/>
    <lineage>
        <taxon>Eukaryota</taxon>
        <taxon>Fungi</taxon>
        <taxon>Dikarya</taxon>
        <taxon>Ascomycota</taxon>
        <taxon>Pezizomycotina</taxon>
        <taxon>Leotiomycetes</taxon>
        <taxon>Helotiales</taxon>
        <taxon>Hyaloscyphaceae</taxon>
        <taxon>Hyaloscypha</taxon>
    </lineage>
</organism>
<accession>A0A2J6PH29</accession>
<dbReference type="AlphaFoldDB" id="A0A2J6PH29"/>
<dbReference type="EMBL" id="KZ613533">
    <property type="protein sequence ID" value="PMD13269.1"/>
    <property type="molecule type" value="Genomic_DNA"/>
</dbReference>
<name>A0A2J6PH29_9HELO</name>
<gene>
    <name evidence="2" type="ORF">NA56DRAFT_651856</name>
</gene>